<dbReference type="EMBL" id="JANRMS010002716">
    <property type="protein sequence ID" value="KAJ3521247.1"/>
    <property type="molecule type" value="Genomic_DNA"/>
</dbReference>
<name>A0ACC1RNK4_9HYPO</name>
<dbReference type="Proteomes" id="UP001148629">
    <property type="component" value="Unassembled WGS sequence"/>
</dbReference>
<protein>
    <submittedName>
        <fullName evidence="1">Uncharacterized protein</fullName>
    </submittedName>
</protein>
<sequence>MADEWCLITEMGCPGTKGLRGKHRARQHYNTAIHLEAAASVPLPPSLPPTFALRRTVDIVFAAPTGPVSSNGEEDVVMTPQDEELPLFPENMELPDSEDSEARSVLARKLSGDDVDGRHSIRH</sequence>
<organism evidence="1 2">
    <name type="scientific">Fusarium decemcellulare</name>
    <dbReference type="NCBI Taxonomy" id="57161"/>
    <lineage>
        <taxon>Eukaryota</taxon>
        <taxon>Fungi</taxon>
        <taxon>Dikarya</taxon>
        <taxon>Ascomycota</taxon>
        <taxon>Pezizomycotina</taxon>
        <taxon>Sordariomycetes</taxon>
        <taxon>Hypocreomycetidae</taxon>
        <taxon>Hypocreales</taxon>
        <taxon>Nectriaceae</taxon>
        <taxon>Fusarium</taxon>
        <taxon>Fusarium decemcellulare species complex</taxon>
    </lineage>
</organism>
<evidence type="ECO:0000313" key="1">
    <source>
        <dbReference type="EMBL" id="KAJ3521247.1"/>
    </source>
</evidence>
<proteinExistence type="predicted"/>
<evidence type="ECO:0000313" key="2">
    <source>
        <dbReference type="Proteomes" id="UP001148629"/>
    </source>
</evidence>
<comment type="caution">
    <text evidence="1">The sequence shown here is derived from an EMBL/GenBank/DDBJ whole genome shotgun (WGS) entry which is preliminary data.</text>
</comment>
<accession>A0ACC1RNK4</accession>
<reference evidence="1" key="1">
    <citation type="submission" date="2022-08" db="EMBL/GenBank/DDBJ databases">
        <title>Genome Sequence of Fusarium decemcellulare.</title>
        <authorList>
            <person name="Buettner E."/>
        </authorList>
    </citation>
    <scope>NUCLEOTIDE SEQUENCE</scope>
    <source>
        <strain evidence="1">Babe19</strain>
    </source>
</reference>
<gene>
    <name evidence="1" type="ORF">NM208_g13381</name>
</gene>
<keyword evidence="2" id="KW-1185">Reference proteome</keyword>